<dbReference type="PANTHER" id="PTHR24093">
    <property type="entry name" value="CATION TRANSPORTING ATPASE"/>
    <property type="match status" value="1"/>
</dbReference>
<name>A0A2P6P5V0_ROSCH</name>
<dbReference type="GO" id="GO:0016787">
    <property type="term" value="F:hydrolase activity"/>
    <property type="evidence" value="ECO:0007669"/>
    <property type="project" value="UniProtKB-KW"/>
</dbReference>
<dbReference type="GO" id="GO:0046872">
    <property type="term" value="F:metal ion binding"/>
    <property type="evidence" value="ECO:0007669"/>
    <property type="project" value="UniProtKB-KW"/>
</dbReference>
<dbReference type="SUPFAM" id="SSF81665">
    <property type="entry name" value="Calcium ATPase, transmembrane domain M"/>
    <property type="match status" value="1"/>
</dbReference>
<dbReference type="GO" id="GO:0005886">
    <property type="term" value="C:plasma membrane"/>
    <property type="evidence" value="ECO:0007669"/>
    <property type="project" value="TreeGrafter"/>
</dbReference>
<gene>
    <name evidence="4" type="ORF">RchiOBHm_Chr7g0193521</name>
</gene>
<evidence type="ECO:0000256" key="2">
    <source>
        <dbReference type="ARBA" id="ARBA00022842"/>
    </source>
</evidence>
<evidence type="ECO:0000256" key="1">
    <source>
        <dbReference type="ARBA" id="ARBA00022723"/>
    </source>
</evidence>
<dbReference type="PANTHER" id="PTHR24093:SF474">
    <property type="entry name" value="CALCIUM-TRANSPORTING ATPASE 2, PLASMA MEMBRANE-TYPE"/>
    <property type="match status" value="1"/>
</dbReference>
<feature type="domain" description="Cation-transporting P-type ATPase C-terminal" evidence="3">
    <location>
        <begin position="11"/>
        <end position="85"/>
    </location>
</feature>
<keyword evidence="2" id="KW-0460">Magnesium</keyword>
<dbReference type="Proteomes" id="UP000238479">
    <property type="component" value="Chromosome 7"/>
</dbReference>
<dbReference type="Gene3D" id="1.20.1110.10">
    <property type="entry name" value="Calcium-transporting ATPase, transmembrane domain"/>
    <property type="match status" value="1"/>
</dbReference>
<accession>A0A2P6P5V0</accession>
<dbReference type="EC" id="3.6.3.8" evidence="4"/>
<dbReference type="InterPro" id="IPR006068">
    <property type="entry name" value="ATPase_P-typ_cation-transptr_C"/>
</dbReference>
<dbReference type="GO" id="GO:0005388">
    <property type="term" value="F:P-type calcium transporter activity"/>
    <property type="evidence" value="ECO:0007669"/>
    <property type="project" value="TreeGrafter"/>
</dbReference>
<keyword evidence="5" id="KW-1185">Reference proteome</keyword>
<dbReference type="Pfam" id="PF00689">
    <property type="entry name" value="Cation_ATPase_C"/>
    <property type="match status" value="1"/>
</dbReference>
<dbReference type="InterPro" id="IPR023298">
    <property type="entry name" value="ATPase_P-typ_TM_dom_sf"/>
</dbReference>
<evidence type="ECO:0000313" key="5">
    <source>
        <dbReference type="Proteomes" id="UP000238479"/>
    </source>
</evidence>
<dbReference type="STRING" id="74649.A0A2P6P5V0"/>
<keyword evidence="1" id="KW-0479">Metal-binding</keyword>
<proteinExistence type="predicted"/>
<evidence type="ECO:0000313" key="4">
    <source>
        <dbReference type="EMBL" id="PRQ17305.1"/>
    </source>
</evidence>
<dbReference type="EMBL" id="PDCK01000045">
    <property type="protein sequence ID" value="PRQ17305.1"/>
    <property type="molecule type" value="Genomic_DNA"/>
</dbReference>
<dbReference type="Gramene" id="PRQ17305">
    <property type="protein sequence ID" value="PRQ17305"/>
    <property type="gene ID" value="RchiOBHm_Chr7g0193521"/>
</dbReference>
<comment type="caution">
    <text evidence="4">The sequence shown here is derived from an EMBL/GenBank/DDBJ whole genome shotgun (WGS) entry which is preliminary data.</text>
</comment>
<organism evidence="4 5">
    <name type="scientific">Rosa chinensis</name>
    <name type="common">China rose</name>
    <dbReference type="NCBI Taxonomy" id="74649"/>
    <lineage>
        <taxon>Eukaryota</taxon>
        <taxon>Viridiplantae</taxon>
        <taxon>Streptophyta</taxon>
        <taxon>Embryophyta</taxon>
        <taxon>Tracheophyta</taxon>
        <taxon>Spermatophyta</taxon>
        <taxon>Magnoliopsida</taxon>
        <taxon>eudicotyledons</taxon>
        <taxon>Gunneridae</taxon>
        <taxon>Pentapetalae</taxon>
        <taxon>rosids</taxon>
        <taxon>fabids</taxon>
        <taxon>Rosales</taxon>
        <taxon>Rosaceae</taxon>
        <taxon>Rosoideae</taxon>
        <taxon>Rosoideae incertae sedis</taxon>
        <taxon>Rosa</taxon>
    </lineage>
</organism>
<sequence length="88" mass="10132">MLKFVFHLWSAPLTDVQLLWVNMIMDTLGALALAIGPPNNDLMKCPPVGERQNYISNAMWRNILEQSFYQFTIIWLLKAIGQAIFHPD</sequence>
<evidence type="ECO:0000259" key="3">
    <source>
        <dbReference type="Pfam" id="PF00689"/>
    </source>
</evidence>
<reference evidence="4 5" key="1">
    <citation type="journal article" date="2018" name="Nat. Genet.">
        <title>The Rosa genome provides new insights in the design of modern roses.</title>
        <authorList>
            <person name="Bendahmane M."/>
        </authorList>
    </citation>
    <scope>NUCLEOTIDE SEQUENCE [LARGE SCALE GENOMIC DNA]</scope>
    <source>
        <strain evidence="5">cv. Old Blush</strain>
    </source>
</reference>
<protein>
    <submittedName>
        <fullName evidence="4">Putative calcium-transporting ATPase</fullName>
        <ecNumber evidence="4">3.6.3.8</ecNumber>
    </submittedName>
</protein>
<keyword evidence="4" id="KW-0378">Hydrolase</keyword>
<dbReference type="AlphaFoldDB" id="A0A2P6P5V0"/>